<sequence length="124" mass="13821">MAFSAKGFKSDLIALATEMGEEPKSDTAGKGLKSLIAGSQAYEEEFVKTLLGVIISTRKEEKQEKDSKLQMEARKRGMEFELEKKKIEEGMASFNASSAGGGQFPINLQCEIFKCMSEIRRQRM</sequence>
<dbReference type="Proteomes" id="UP000807504">
    <property type="component" value="Unassembled WGS sequence"/>
</dbReference>
<evidence type="ECO:0000313" key="1">
    <source>
        <dbReference type="EMBL" id="KAF8795183.1"/>
    </source>
</evidence>
<dbReference type="EMBL" id="JABXBU010000002">
    <property type="protein sequence ID" value="KAF8795183.1"/>
    <property type="molecule type" value="Genomic_DNA"/>
</dbReference>
<keyword evidence="2" id="KW-1185">Reference proteome</keyword>
<dbReference type="AlphaFoldDB" id="A0A8T0G1U6"/>
<evidence type="ECO:0000313" key="2">
    <source>
        <dbReference type="Proteomes" id="UP000807504"/>
    </source>
</evidence>
<reference evidence="1" key="2">
    <citation type="submission" date="2020-06" db="EMBL/GenBank/DDBJ databases">
        <authorList>
            <person name="Sheffer M."/>
        </authorList>
    </citation>
    <scope>NUCLEOTIDE SEQUENCE</scope>
</reference>
<protein>
    <submittedName>
        <fullName evidence="1">Uncharacterized protein</fullName>
    </submittedName>
</protein>
<accession>A0A8T0G1U6</accession>
<name>A0A8T0G1U6_ARGBR</name>
<gene>
    <name evidence="1" type="ORF">HNY73_003062</name>
</gene>
<reference evidence="1" key="1">
    <citation type="journal article" date="2020" name="bioRxiv">
        <title>Chromosome-level reference genome of the European wasp spider Argiope bruennichi: a resource for studies on range expansion and evolutionary adaptation.</title>
        <authorList>
            <person name="Sheffer M.M."/>
            <person name="Hoppe A."/>
            <person name="Krehenwinkel H."/>
            <person name="Uhl G."/>
            <person name="Kuss A.W."/>
            <person name="Jensen L."/>
            <person name="Jensen C."/>
            <person name="Gillespie R.G."/>
            <person name="Hoff K.J."/>
            <person name="Prost S."/>
        </authorList>
    </citation>
    <scope>NUCLEOTIDE SEQUENCE</scope>
</reference>
<comment type="caution">
    <text evidence="1">The sequence shown here is derived from an EMBL/GenBank/DDBJ whole genome shotgun (WGS) entry which is preliminary data.</text>
</comment>
<proteinExistence type="predicted"/>
<organism evidence="1 2">
    <name type="scientific">Argiope bruennichi</name>
    <name type="common">Wasp spider</name>
    <name type="synonym">Aranea bruennichi</name>
    <dbReference type="NCBI Taxonomy" id="94029"/>
    <lineage>
        <taxon>Eukaryota</taxon>
        <taxon>Metazoa</taxon>
        <taxon>Ecdysozoa</taxon>
        <taxon>Arthropoda</taxon>
        <taxon>Chelicerata</taxon>
        <taxon>Arachnida</taxon>
        <taxon>Araneae</taxon>
        <taxon>Araneomorphae</taxon>
        <taxon>Entelegynae</taxon>
        <taxon>Araneoidea</taxon>
        <taxon>Araneidae</taxon>
        <taxon>Argiope</taxon>
    </lineage>
</organism>